<evidence type="ECO:0000256" key="1">
    <source>
        <dbReference type="SAM" id="MobiDB-lite"/>
    </source>
</evidence>
<dbReference type="AlphaFoldDB" id="A0A2H6LFI0"/>
<evidence type="ECO:0000313" key="2">
    <source>
        <dbReference type="EMBL" id="GBE91975.1"/>
    </source>
</evidence>
<comment type="caution">
    <text evidence="2">The sequence shown here is derived from an EMBL/GenBank/DDBJ whole genome shotgun (WGS) entry which is preliminary data.</text>
</comment>
<keyword evidence="3" id="KW-1185">Reference proteome</keyword>
<organism evidence="2 3">
    <name type="scientific">Nostoc cycadae WK-1</name>
    <dbReference type="NCBI Taxonomy" id="1861711"/>
    <lineage>
        <taxon>Bacteria</taxon>
        <taxon>Bacillati</taxon>
        <taxon>Cyanobacteriota</taxon>
        <taxon>Cyanophyceae</taxon>
        <taxon>Nostocales</taxon>
        <taxon>Nostocaceae</taxon>
        <taxon>Nostoc</taxon>
    </lineage>
</organism>
<feature type="region of interest" description="Disordered" evidence="1">
    <location>
        <begin position="432"/>
        <end position="452"/>
    </location>
</feature>
<dbReference type="Proteomes" id="UP000236527">
    <property type="component" value="Unassembled WGS sequence"/>
</dbReference>
<feature type="compositionally biased region" description="Low complexity" evidence="1">
    <location>
        <begin position="442"/>
        <end position="452"/>
    </location>
</feature>
<gene>
    <name evidence="2" type="ORF">NCWK1_1728</name>
</gene>
<reference evidence="3" key="1">
    <citation type="journal article" date="2018" name="Genome Announc.">
        <title>Draft Genome Sequence of the Nitrogen-Fixing and Hormogonia-Inducing Cyanobacterium Nostoc cycadae Strain WK-1, Isolated from the Coralloid Roots of Cycas revoluta.</title>
        <authorList>
            <person name="Kanesaki Y."/>
            <person name="Hirose M."/>
            <person name="Hirose Y."/>
            <person name="Fujisawa T."/>
            <person name="Nakamura Y."/>
            <person name="Watanabe S."/>
            <person name="Matsunaga S."/>
            <person name="Uchida H."/>
            <person name="Murakami A."/>
        </authorList>
    </citation>
    <scope>NUCLEOTIDE SEQUENCE [LARGE SCALE GENOMIC DNA]</scope>
    <source>
        <strain evidence="3">WK-1</strain>
    </source>
</reference>
<protein>
    <submittedName>
        <fullName evidence="2">Uncharacterized protein</fullName>
    </submittedName>
</protein>
<accession>A0A2H6LFI0</accession>
<sequence length="452" mass="50698">MDVIVKRAQTLKQALVDFVLDAEGELAQALEVYAAAQSRRGNGDNNQQDLIIDSFITEGKVGDNSPIELFIASNADLSESDRHLLNSWHRSFIGLFTITQILPDGLELMNWLTAKHYIVLTAKNYIVTSNSYEKQKEISRFQIGDILLTRISPLTENEWIFSGTHTFMGKLGKPKLAVAIGNFKDNYKSHLYSDAPDLLEEAWQSVEQYHQQFVDFFSSDEVTLPGYQLNKKIVEFQEIISNKYLQAAGLDTSKSLDEIAAEAGIGEEEIAAAAKEVGVDSNAVSQMLNGKNGKQKMVAPKVDLPADLRKAEQVTAISHPRWGLIFLPTHTKFTNILLADDWQSIAGAEKLIRHYLENKSINAYVWHRLAKQYPTQLEKVMQDFLQSPEFSLSNDLDKLLQEFGKPIEPELPEIASVPLHLHNLFQEALTEVNKSKPKAKGQKQAAKGFQKG</sequence>
<evidence type="ECO:0000313" key="3">
    <source>
        <dbReference type="Proteomes" id="UP000236527"/>
    </source>
</evidence>
<dbReference type="EMBL" id="BDGE01000028">
    <property type="protein sequence ID" value="GBE91975.1"/>
    <property type="molecule type" value="Genomic_DNA"/>
</dbReference>
<dbReference type="RefSeq" id="WP_103124479.1">
    <property type="nucleotide sequence ID" value="NZ_DF978425.1"/>
</dbReference>
<name>A0A2H6LFI0_9NOSO</name>
<proteinExistence type="predicted"/>